<reference evidence="9" key="2">
    <citation type="submission" date="2016-03" db="EMBL/GenBank/DDBJ databases">
        <authorList>
            <person name="Ploux O."/>
        </authorList>
    </citation>
    <scope>NUCLEOTIDE SEQUENCE [LARGE SCALE GENOMIC DNA]</scope>
    <source>
        <strain evidence="9">PP9</strain>
    </source>
</reference>
<dbReference type="SMART" id="SM01245">
    <property type="entry name" value="Jag_N"/>
    <property type="match status" value="1"/>
</dbReference>
<dbReference type="OrthoDB" id="9794483at2"/>
<keyword evidence="3 6" id="KW-0133">Cell shape</keyword>
<proteinExistence type="inferred from homology"/>
<dbReference type="InterPro" id="IPR039247">
    <property type="entry name" value="KhpB"/>
</dbReference>
<dbReference type="Gene3D" id="3.30.300.20">
    <property type="match status" value="1"/>
</dbReference>
<dbReference type="SUPFAM" id="SSF82708">
    <property type="entry name" value="R3H domain"/>
    <property type="match status" value="1"/>
</dbReference>
<dbReference type="CDD" id="cd02414">
    <property type="entry name" value="KH-II_Jag"/>
    <property type="match status" value="1"/>
</dbReference>
<protein>
    <recommendedName>
        <fullName evidence="6">RNA-binding protein KhpB</fullName>
    </recommendedName>
    <alternativeName>
        <fullName evidence="6">RNA-binding protein EloR</fullName>
    </alternativeName>
</protein>
<dbReference type="Gene3D" id="3.30.1370.50">
    <property type="entry name" value="R3H-like domain"/>
    <property type="match status" value="1"/>
</dbReference>
<organism evidence="8 9">
    <name type="scientific">Rummeliibacillus stabekisii</name>
    <dbReference type="NCBI Taxonomy" id="241244"/>
    <lineage>
        <taxon>Bacteria</taxon>
        <taxon>Bacillati</taxon>
        <taxon>Bacillota</taxon>
        <taxon>Bacilli</taxon>
        <taxon>Bacillales</taxon>
        <taxon>Caryophanaceae</taxon>
        <taxon>Rummeliibacillus</taxon>
    </lineage>
</organism>
<dbReference type="CDD" id="cd02644">
    <property type="entry name" value="R3H_jag"/>
    <property type="match status" value="1"/>
</dbReference>
<reference evidence="8 9" key="1">
    <citation type="journal article" date="2016" name="Genome Announc.">
        <title>Whole-Genome Sequence of Rummeliibacillus stabekisii Strain PP9 Isolated from Antarctic Soil.</title>
        <authorList>
            <person name="da Mota F.F."/>
            <person name="Vollu R.E."/>
            <person name="Jurelevicius D."/>
            <person name="Seldin L."/>
        </authorList>
    </citation>
    <scope>NUCLEOTIDE SEQUENCE [LARGE SCALE GENOMIC DNA]</scope>
    <source>
        <strain evidence="8 9">PP9</strain>
    </source>
</reference>
<dbReference type="PANTHER" id="PTHR35800:SF1">
    <property type="entry name" value="RNA-BINDING PROTEIN KHPB"/>
    <property type="match status" value="1"/>
</dbReference>
<keyword evidence="4 6" id="KW-0143">Chaperone</keyword>
<dbReference type="Pfam" id="PF14804">
    <property type="entry name" value="Jag_N"/>
    <property type="match status" value="1"/>
</dbReference>
<feature type="domain" description="R3H" evidence="7">
    <location>
        <begin position="206"/>
        <end position="272"/>
    </location>
</feature>
<dbReference type="SMART" id="SM00393">
    <property type="entry name" value="R3H"/>
    <property type="match status" value="1"/>
</dbReference>
<keyword evidence="1 6" id="KW-0963">Cytoplasm</keyword>
<evidence type="ECO:0000256" key="1">
    <source>
        <dbReference type="ARBA" id="ARBA00022490"/>
    </source>
</evidence>
<evidence type="ECO:0000256" key="2">
    <source>
        <dbReference type="ARBA" id="ARBA00022884"/>
    </source>
</evidence>
<evidence type="ECO:0000313" key="9">
    <source>
        <dbReference type="Proteomes" id="UP000076021"/>
    </source>
</evidence>
<dbReference type="Pfam" id="PF13083">
    <property type="entry name" value="KH_KhpA-B"/>
    <property type="match status" value="1"/>
</dbReference>
<accession>A0A143HFW7</accession>
<dbReference type="NCBIfam" id="NF041568">
    <property type="entry name" value="Jag_EloR"/>
    <property type="match status" value="1"/>
</dbReference>
<dbReference type="GO" id="GO:0071555">
    <property type="term" value="P:cell wall organization"/>
    <property type="evidence" value="ECO:0007669"/>
    <property type="project" value="UniProtKB-KW"/>
</dbReference>
<comment type="function">
    <text evidence="6">A probable RNA chaperone. Forms a complex with KhpA which binds to cellular RNA and controls its expression. Plays a role in peptidoglycan (PG) homeostasis and cell length regulation.</text>
</comment>
<name>A0A143HFW7_9BACL</name>
<dbReference type="InterPro" id="IPR036867">
    <property type="entry name" value="R3H_dom_sf"/>
</dbReference>
<gene>
    <name evidence="6" type="primary">khpB</name>
    <name evidence="6" type="synonym">eloR</name>
    <name evidence="8" type="ORF">ATY39_15110</name>
</gene>
<dbReference type="InterPro" id="IPR034079">
    <property type="entry name" value="R3H_KhpB"/>
</dbReference>
<comment type="caution">
    <text evidence="6">Lacks conserved residue(s) required for the propagation of feature annotation.</text>
</comment>
<keyword evidence="9" id="KW-1185">Reference proteome</keyword>
<dbReference type="RefSeq" id="WP_066791197.1">
    <property type="nucleotide sequence ID" value="NZ_CP014806.1"/>
</dbReference>
<dbReference type="Pfam" id="PF01424">
    <property type="entry name" value="R3H"/>
    <property type="match status" value="1"/>
</dbReference>
<keyword evidence="2 6" id="KW-0694">RNA-binding</keyword>
<dbReference type="InterPro" id="IPR038247">
    <property type="entry name" value="Jag_N_dom_sf"/>
</dbReference>
<dbReference type="EMBL" id="CP014806">
    <property type="protein sequence ID" value="AMX00629.1"/>
    <property type="molecule type" value="Genomic_DNA"/>
</dbReference>
<dbReference type="InterPro" id="IPR032782">
    <property type="entry name" value="KhpB_N"/>
</dbReference>
<evidence type="ECO:0000313" key="8">
    <source>
        <dbReference type="EMBL" id="AMX00629.1"/>
    </source>
</evidence>
<dbReference type="HAMAP" id="MF_00867">
    <property type="entry name" value="KhpB"/>
    <property type="match status" value="1"/>
</dbReference>
<comment type="subcellular location">
    <subcellularLocation>
        <location evidence="6">Cytoplasm</location>
    </subcellularLocation>
</comment>
<evidence type="ECO:0000256" key="5">
    <source>
        <dbReference type="ARBA" id="ARBA00023316"/>
    </source>
</evidence>
<sequence length="273" mass="30703">MKQITQTGATVEEALLLALHELNLTRKQVDVEILQEAKKGFLGFGSKKAQIRVTEKQAQKSFAVQEAAEPLQEKAKPVENLENSQSEVAEPQIGSSLSTIEENLEIQTTSENAEVPFERNDYELAISKVEEYLSDISKQLSISDLHIETVQQGKVIQFNLSTNSAALLIGKRGNTLNALQELAQLVAHQYVKRFIMVKLDVGNYREKRKQSLEVLANKMADKAVYTGKKVELEPMPSNERKIIHHILADRLDVETYSKGEDTKRHLVIEPIRA</sequence>
<dbReference type="GO" id="GO:0009252">
    <property type="term" value="P:peptidoglycan biosynthetic process"/>
    <property type="evidence" value="ECO:0007669"/>
    <property type="project" value="UniProtKB-UniRule"/>
</dbReference>
<dbReference type="InterPro" id="IPR015946">
    <property type="entry name" value="KH_dom-like_a/b"/>
</dbReference>
<dbReference type="GO" id="GO:0005737">
    <property type="term" value="C:cytoplasm"/>
    <property type="evidence" value="ECO:0007669"/>
    <property type="project" value="UniProtKB-SubCell"/>
</dbReference>
<comment type="domain">
    <text evidence="6">Has an N-terminal Jag-N domain and 2 RNA-binding domains (KH and R3H).</text>
</comment>
<dbReference type="GO" id="GO:0003723">
    <property type="term" value="F:RNA binding"/>
    <property type="evidence" value="ECO:0007669"/>
    <property type="project" value="UniProtKB-UniRule"/>
</dbReference>
<dbReference type="PANTHER" id="PTHR35800">
    <property type="entry name" value="PROTEIN JAG"/>
    <property type="match status" value="1"/>
</dbReference>
<dbReference type="InterPro" id="IPR001374">
    <property type="entry name" value="R3H_dom"/>
</dbReference>
<comment type="subunit">
    <text evidence="6">Forms a complex with KhpA.</text>
</comment>
<evidence type="ECO:0000256" key="6">
    <source>
        <dbReference type="HAMAP-Rule" id="MF_00867"/>
    </source>
</evidence>
<dbReference type="Proteomes" id="UP000076021">
    <property type="component" value="Chromosome"/>
</dbReference>
<comment type="similarity">
    <text evidence="6">Belongs to the KhpB RNA-binding protein family.</text>
</comment>
<keyword evidence="5 6" id="KW-0961">Cell wall biogenesis/degradation</keyword>
<dbReference type="Gene3D" id="3.30.30.80">
    <property type="entry name" value="probable RNA-binding protein from clostridium symbiosum atcc 14940"/>
    <property type="match status" value="1"/>
</dbReference>
<dbReference type="KEGG" id="rst:ATY39_15110"/>
<dbReference type="PROSITE" id="PS51061">
    <property type="entry name" value="R3H"/>
    <property type="match status" value="1"/>
</dbReference>
<evidence type="ECO:0000256" key="4">
    <source>
        <dbReference type="ARBA" id="ARBA00023186"/>
    </source>
</evidence>
<dbReference type="AlphaFoldDB" id="A0A143HFW7"/>
<evidence type="ECO:0000259" key="7">
    <source>
        <dbReference type="PROSITE" id="PS51061"/>
    </source>
</evidence>
<evidence type="ECO:0000256" key="3">
    <source>
        <dbReference type="ARBA" id="ARBA00022960"/>
    </source>
</evidence>
<dbReference type="STRING" id="241244.ATY39_15110"/>
<dbReference type="GO" id="GO:0008360">
    <property type="term" value="P:regulation of cell shape"/>
    <property type="evidence" value="ECO:0007669"/>
    <property type="project" value="UniProtKB-KW"/>
</dbReference>
<dbReference type="InterPro" id="IPR038008">
    <property type="entry name" value="Jag_KH"/>
</dbReference>